<organism evidence="3 4">
    <name type="scientific">Aspergillus neoniger (strain CBS 115656)</name>
    <dbReference type="NCBI Taxonomy" id="1448310"/>
    <lineage>
        <taxon>Eukaryota</taxon>
        <taxon>Fungi</taxon>
        <taxon>Dikarya</taxon>
        <taxon>Ascomycota</taxon>
        <taxon>Pezizomycotina</taxon>
        <taxon>Eurotiomycetes</taxon>
        <taxon>Eurotiomycetidae</taxon>
        <taxon>Eurotiales</taxon>
        <taxon>Aspergillaceae</taxon>
        <taxon>Aspergillus</taxon>
        <taxon>Aspergillus subgen. Circumdati</taxon>
    </lineage>
</organism>
<feature type="compositionally biased region" description="Polar residues" evidence="1">
    <location>
        <begin position="96"/>
        <end position="108"/>
    </location>
</feature>
<dbReference type="AlphaFoldDB" id="A0A318YJ91"/>
<keyword evidence="4" id="KW-1185">Reference proteome</keyword>
<keyword evidence="2" id="KW-0472">Membrane</keyword>
<protein>
    <submittedName>
        <fullName evidence="3">Uncharacterized protein</fullName>
    </submittedName>
</protein>
<sequence>MVCKSVLFPGGPRVAMVTCIAWMFVEARAGHGFFPLYFLAALFFSYLSWCSFLEAPGMGSIVGERSVKTVPSLSIARTVSAGVSSFRKSTGEDTKWPNSEQLMSHQTV</sequence>
<accession>A0A318YJ91</accession>
<dbReference type="RefSeq" id="XP_025480003.1">
    <property type="nucleotide sequence ID" value="XM_025629334.1"/>
</dbReference>
<feature type="transmembrane region" description="Helical" evidence="2">
    <location>
        <begin position="32"/>
        <end position="49"/>
    </location>
</feature>
<evidence type="ECO:0000256" key="2">
    <source>
        <dbReference type="SAM" id="Phobius"/>
    </source>
</evidence>
<evidence type="ECO:0000313" key="4">
    <source>
        <dbReference type="Proteomes" id="UP000247647"/>
    </source>
</evidence>
<reference evidence="3" key="1">
    <citation type="submission" date="2016-12" db="EMBL/GenBank/DDBJ databases">
        <title>The genomes of Aspergillus section Nigri reveals drivers in fungal speciation.</title>
        <authorList>
            <consortium name="DOE Joint Genome Institute"/>
            <person name="Vesth T.C."/>
            <person name="Nybo J."/>
            <person name="Theobald S."/>
            <person name="Brandl J."/>
            <person name="Frisvad J.C."/>
            <person name="Nielsen K.F."/>
            <person name="Lyhne E.K."/>
            <person name="Kogle M.E."/>
            <person name="Kuo A."/>
            <person name="Riley R."/>
            <person name="Clum A."/>
            <person name="Nolan M."/>
            <person name="Lipzen A."/>
            <person name="Salamov A."/>
            <person name="Henrissat B."/>
            <person name="Wiebenga A."/>
            <person name="De Vries R.P."/>
            <person name="Grigoriev I.V."/>
            <person name="Mortensen U.H."/>
            <person name="Andersen M.R."/>
            <person name="Baker S.E."/>
        </authorList>
    </citation>
    <scope>NUCLEOTIDE SEQUENCE [LARGE SCALE GENOMIC DNA]</scope>
    <source>
        <strain evidence="3">CBS 115656</strain>
    </source>
</reference>
<evidence type="ECO:0000313" key="3">
    <source>
        <dbReference type="EMBL" id="PYH34525.1"/>
    </source>
</evidence>
<gene>
    <name evidence="3" type="ORF">BO87DRAFT_49391</name>
</gene>
<proteinExistence type="predicted"/>
<dbReference type="EMBL" id="KZ821459">
    <property type="protein sequence ID" value="PYH34525.1"/>
    <property type="molecule type" value="Genomic_DNA"/>
</dbReference>
<dbReference type="Proteomes" id="UP000247647">
    <property type="component" value="Unassembled WGS sequence"/>
</dbReference>
<name>A0A318YJ91_ASPNB</name>
<evidence type="ECO:0000256" key="1">
    <source>
        <dbReference type="SAM" id="MobiDB-lite"/>
    </source>
</evidence>
<keyword evidence="2" id="KW-1133">Transmembrane helix</keyword>
<dbReference type="GeneID" id="37131790"/>
<keyword evidence="2" id="KW-0812">Transmembrane</keyword>
<feature type="region of interest" description="Disordered" evidence="1">
    <location>
        <begin position="86"/>
        <end position="108"/>
    </location>
</feature>